<gene>
    <name evidence="1" type="ORF">LSH36_173g05028</name>
</gene>
<organism evidence="1 2">
    <name type="scientific">Paralvinella palmiformis</name>
    <dbReference type="NCBI Taxonomy" id="53620"/>
    <lineage>
        <taxon>Eukaryota</taxon>
        <taxon>Metazoa</taxon>
        <taxon>Spiralia</taxon>
        <taxon>Lophotrochozoa</taxon>
        <taxon>Annelida</taxon>
        <taxon>Polychaeta</taxon>
        <taxon>Sedentaria</taxon>
        <taxon>Canalipalpata</taxon>
        <taxon>Terebellida</taxon>
        <taxon>Terebelliformia</taxon>
        <taxon>Alvinellidae</taxon>
        <taxon>Paralvinella</taxon>
    </lineage>
</organism>
<dbReference type="Proteomes" id="UP001208570">
    <property type="component" value="Unassembled WGS sequence"/>
</dbReference>
<keyword evidence="2" id="KW-1185">Reference proteome</keyword>
<comment type="caution">
    <text evidence="1">The sequence shown here is derived from an EMBL/GenBank/DDBJ whole genome shotgun (WGS) entry which is preliminary data.</text>
</comment>
<proteinExistence type="predicted"/>
<accession>A0AAD9N8S0</accession>
<evidence type="ECO:0000313" key="2">
    <source>
        <dbReference type="Proteomes" id="UP001208570"/>
    </source>
</evidence>
<reference evidence="1" key="1">
    <citation type="journal article" date="2023" name="Mol. Biol. Evol.">
        <title>Third-Generation Sequencing Reveals the Adaptive Role of the Epigenome in Three Deep-Sea Polychaetes.</title>
        <authorList>
            <person name="Perez M."/>
            <person name="Aroh O."/>
            <person name="Sun Y."/>
            <person name="Lan Y."/>
            <person name="Juniper S.K."/>
            <person name="Young C.R."/>
            <person name="Angers B."/>
            <person name="Qian P.Y."/>
        </authorList>
    </citation>
    <scope>NUCLEOTIDE SEQUENCE</scope>
    <source>
        <strain evidence="1">P08H-3</strain>
    </source>
</reference>
<protein>
    <submittedName>
        <fullName evidence="1">Uncharacterized protein</fullName>
    </submittedName>
</protein>
<name>A0AAD9N8S0_9ANNE</name>
<sequence>MLFYNIYFQLELWMDEEFIKEAFRSMGETVKGVKIIRQRHSGRNIRRSYYWSLAFRNESLPDAGQRLTLGINIDGIIVNKAVHPKDAIILLDGDFNAKRMETPPWRLAEKMAQMSKINKTYAGVKQP</sequence>
<evidence type="ECO:0000313" key="1">
    <source>
        <dbReference type="EMBL" id="KAK2158304.1"/>
    </source>
</evidence>
<dbReference type="EMBL" id="JAODUP010000173">
    <property type="protein sequence ID" value="KAK2158304.1"/>
    <property type="molecule type" value="Genomic_DNA"/>
</dbReference>
<dbReference type="AlphaFoldDB" id="A0AAD9N8S0"/>